<dbReference type="PROSITE" id="PS01039">
    <property type="entry name" value="SBP_BACTERIAL_3"/>
    <property type="match status" value="1"/>
</dbReference>
<feature type="signal peptide" evidence="5">
    <location>
        <begin position="1"/>
        <end position="25"/>
    </location>
</feature>
<dbReference type="Proteomes" id="UP000646745">
    <property type="component" value="Unassembled WGS sequence"/>
</dbReference>
<dbReference type="InterPro" id="IPR001320">
    <property type="entry name" value="Iontro_rcpt_C"/>
</dbReference>
<dbReference type="SUPFAM" id="SSF53850">
    <property type="entry name" value="Periplasmic binding protein-like II"/>
    <property type="match status" value="1"/>
</dbReference>
<evidence type="ECO:0000256" key="5">
    <source>
        <dbReference type="SAM" id="SignalP"/>
    </source>
</evidence>
<evidence type="ECO:0000256" key="3">
    <source>
        <dbReference type="ARBA" id="ARBA00022729"/>
    </source>
</evidence>
<dbReference type="SMART" id="SM00079">
    <property type="entry name" value="PBPe"/>
    <property type="match status" value="1"/>
</dbReference>
<evidence type="ECO:0000256" key="1">
    <source>
        <dbReference type="ARBA" id="ARBA00004196"/>
    </source>
</evidence>
<comment type="subcellular location">
    <subcellularLocation>
        <location evidence="1">Cell envelope</location>
    </subcellularLocation>
</comment>
<proteinExistence type="inferred from homology"/>
<gene>
    <name evidence="8" type="ORF">GCM10009038_26080</name>
</gene>
<dbReference type="SMART" id="SM00062">
    <property type="entry name" value="PBPb"/>
    <property type="match status" value="1"/>
</dbReference>
<dbReference type="PANTHER" id="PTHR35936:SF38">
    <property type="entry name" value="GLUTAMINE-BINDING PERIPLASMIC PROTEIN"/>
    <property type="match status" value="1"/>
</dbReference>
<dbReference type="InterPro" id="IPR018313">
    <property type="entry name" value="SBP_3_CS"/>
</dbReference>
<comment type="caution">
    <text evidence="8">The sequence shown here is derived from an EMBL/GenBank/DDBJ whole genome shotgun (WGS) entry which is preliminary data.</text>
</comment>
<dbReference type="PANTHER" id="PTHR35936">
    <property type="entry name" value="MEMBRANE-BOUND LYTIC MUREIN TRANSGLYCOSYLASE F"/>
    <property type="match status" value="1"/>
</dbReference>
<evidence type="ECO:0000313" key="8">
    <source>
        <dbReference type="EMBL" id="GHB25753.1"/>
    </source>
</evidence>
<sequence>MKKLLTRICLITMIALPSLASVAQADDVPATLRVAIDPTFPPMEFTSDGQLQGFDVDLFNAIAERMGSQVEWINTEFKGLVPSLIAKRADVVASAIYITEDRAKVVDFSDAYFNSGLVIVKKKGDETIQGPKDLDGKRVALQTGTKSVQFMTDNFPDVTRVEVEKNNQMFDMVIAGRADAVVTGKPFARFYATKRGNMSVLNEQLTTEPYGYAVRKDLPAVTTAINEALDALKADGTYQKITEKWFGAE</sequence>
<evidence type="ECO:0000256" key="2">
    <source>
        <dbReference type="ARBA" id="ARBA00010333"/>
    </source>
</evidence>
<evidence type="ECO:0000259" key="7">
    <source>
        <dbReference type="SMART" id="SM00079"/>
    </source>
</evidence>
<evidence type="ECO:0000259" key="6">
    <source>
        <dbReference type="SMART" id="SM00062"/>
    </source>
</evidence>
<dbReference type="Pfam" id="PF00497">
    <property type="entry name" value="SBP_bac_3"/>
    <property type="match status" value="1"/>
</dbReference>
<comment type="similarity">
    <text evidence="2 4">Belongs to the bacterial solute-binding protein 3 family.</text>
</comment>
<reference evidence="9" key="1">
    <citation type="journal article" date="2019" name="Int. J. Syst. Evol. Microbiol.">
        <title>The Global Catalogue of Microorganisms (GCM) 10K type strain sequencing project: providing services to taxonomists for standard genome sequencing and annotation.</title>
        <authorList>
            <consortium name="The Broad Institute Genomics Platform"/>
            <consortium name="The Broad Institute Genome Sequencing Center for Infectious Disease"/>
            <person name="Wu L."/>
            <person name="Ma J."/>
        </authorList>
    </citation>
    <scope>NUCLEOTIDE SEQUENCE [LARGE SCALE GENOMIC DNA]</scope>
    <source>
        <strain evidence="9">KCTC 32998</strain>
    </source>
</reference>
<accession>A0ABQ3E7A3</accession>
<keyword evidence="3 5" id="KW-0732">Signal</keyword>
<feature type="chain" id="PRO_5045677201" evidence="5">
    <location>
        <begin position="26"/>
        <end position="249"/>
    </location>
</feature>
<feature type="domain" description="Solute-binding protein family 3/N-terminal" evidence="6">
    <location>
        <begin position="31"/>
        <end position="249"/>
    </location>
</feature>
<organism evidence="8 9">
    <name type="scientific">Salinicola rhizosphaerae</name>
    <dbReference type="NCBI Taxonomy" id="1443141"/>
    <lineage>
        <taxon>Bacteria</taxon>
        <taxon>Pseudomonadati</taxon>
        <taxon>Pseudomonadota</taxon>
        <taxon>Gammaproteobacteria</taxon>
        <taxon>Oceanospirillales</taxon>
        <taxon>Halomonadaceae</taxon>
        <taxon>Salinicola</taxon>
    </lineage>
</organism>
<feature type="domain" description="Ionotropic glutamate receptor C-terminal" evidence="7">
    <location>
        <begin position="31"/>
        <end position="248"/>
    </location>
</feature>
<dbReference type="InterPro" id="IPR001638">
    <property type="entry name" value="Solute-binding_3/MltF_N"/>
</dbReference>
<dbReference type="Gene3D" id="3.40.190.10">
    <property type="entry name" value="Periplasmic binding protein-like II"/>
    <property type="match status" value="2"/>
</dbReference>
<evidence type="ECO:0000256" key="4">
    <source>
        <dbReference type="RuleBase" id="RU003744"/>
    </source>
</evidence>
<dbReference type="EMBL" id="BMZI01000005">
    <property type="protein sequence ID" value="GHB25753.1"/>
    <property type="molecule type" value="Genomic_DNA"/>
</dbReference>
<evidence type="ECO:0000313" key="9">
    <source>
        <dbReference type="Proteomes" id="UP000646745"/>
    </source>
</evidence>
<name>A0ABQ3E7A3_9GAMM</name>
<protein>
    <submittedName>
        <fullName evidence="8">Amino acid ABC transporter substrate-binding protein</fullName>
    </submittedName>
</protein>
<keyword evidence="9" id="KW-1185">Reference proteome</keyword>